<reference evidence="2 3" key="1">
    <citation type="submission" date="2023-07" db="EMBL/GenBank/DDBJ databases">
        <title>Genomic Encyclopedia of Type Strains, Phase IV (KMG-IV): sequencing the most valuable type-strain genomes for metagenomic binning, comparative biology and taxonomic classification.</title>
        <authorList>
            <person name="Goeker M."/>
        </authorList>
    </citation>
    <scope>NUCLEOTIDE SEQUENCE [LARGE SCALE GENOMIC DNA]</scope>
    <source>
        <strain evidence="2 3">DSM 4006</strain>
    </source>
</reference>
<comment type="caution">
    <text evidence="2">The sequence shown here is derived from an EMBL/GenBank/DDBJ whole genome shotgun (WGS) entry which is preliminary data.</text>
</comment>
<sequence>MVERVAWWLILAGALNWLLVGVFHWDLIAYLFGGADALITRLLYIVIGLAGVYLLPQAFGVRMVHRK</sequence>
<evidence type="ECO:0000313" key="3">
    <source>
        <dbReference type="Proteomes" id="UP001232973"/>
    </source>
</evidence>
<feature type="transmembrane region" description="Helical" evidence="1">
    <location>
        <begin position="7"/>
        <end position="32"/>
    </location>
</feature>
<dbReference type="Pfam" id="PF04070">
    <property type="entry name" value="DUF378"/>
    <property type="match status" value="1"/>
</dbReference>
<dbReference type="EMBL" id="JAUSTP010000005">
    <property type="protein sequence ID" value="MDQ0189166.1"/>
    <property type="molecule type" value="Genomic_DNA"/>
</dbReference>
<name>A0ABT9XHF6_9BACL</name>
<keyword evidence="1" id="KW-1133">Transmembrane helix</keyword>
<dbReference type="Proteomes" id="UP001232973">
    <property type="component" value="Unassembled WGS sequence"/>
</dbReference>
<feature type="transmembrane region" description="Helical" evidence="1">
    <location>
        <begin position="38"/>
        <end position="61"/>
    </location>
</feature>
<dbReference type="InterPro" id="IPR007211">
    <property type="entry name" value="DUF378"/>
</dbReference>
<keyword evidence="3" id="KW-1185">Reference proteome</keyword>
<gene>
    <name evidence="2" type="ORF">J2S03_000982</name>
</gene>
<accession>A0ABT9XHF6</accession>
<organism evidence="2 3">
    <name type="scientific">Alicyclobacillus cycloheptanicus</name>
    <dbReference type="NCBI Taxonomy" id="1457"/>
    <lineage>
        <taxon>Bacteria</taxon>
        <taxon>Bacillati</taxon>
        <taxon>Bacillota</taxon>
        <taxon>Bacilli</taxon>
        <taxon>Bacillales</taxon>
        <taxon>Alicyclobacillaceae</taxon>
        <taxon>Alicyclobacillus</taxon>
    </lineage>
</organism>
<dbReference type="PANTHER" id="PTHR37304:SF1">
    <property type="entry name" value="MEMBRANE PROTEIN"/>
    <property type="match status" value="1"/>
</dbReference>
<protein>
    <submittedName>
        <fullName evidence="2">Uncharacterized membrane protein YuzA (DUF378 family)</fullName>
    </submittedName>
</protein>
<dbReference type="PANTHER" id="PTHR37304">
    <property type="entry name" value="MEMBRANE PROTEIN-RELATED"/>
    <property type="match status" value="1"/>
</dbReference>
<evidence type="ECO:0000256" key="1">
    <source>
        <dbReference type="SAM" id="Phobius"/>
    </source>
</evidence>
<evidence type="ECO:0000313" key="2">
    <source>
        <dbReference type="EMBL" id="MDQ0189166.1"/>
    </source>
</evidence>
<keyword evidence="1" id="KW-0812">Transmembrane</keyword>
<keyword evidence="1" id="KW-0472">Membrane</keyword>
<proteinExistence type="predicted"/>
<dbReference type="RefSeq" id="WP_274455024.1">
    <property type="nucleotide sequence ID" value="NZ_CP067097.1"/>
</dbReference>